<evidence type="ECO:0000313" key="10">
    <source>
        <dbReference type="Proteomes" id="UP000475385"/>
    </source>
</evidence>
<reference evidence="9 10" key="1">
    <citation type="submission" date="2020-03" db="EMBL/GenBank/DDBJ databases">
        <title>Roseomonas stagni sp. nov., isolated from pond water in Japan.</title>
        <authorList>
            <person name="Furuhata K."/>
            <person name="Miyamoto H."/>
            <person name="Goto K."/>
        </authorList>
    </citation>
    <scope>NUCLEOTIDE SEQUENCE [LARGE SCALE GENOMIC DNA]</scope>
    <source>
        <strain evidence="9 10">PeD5</strain>
    </source>
</reference>
<gene>
    <name evidence="9" type="ORF">G3576_23445</name>
</gene>
<evidence type="ECO:0000256" key="5">
    <source>
        <dbReference type="ARBA" id="ARBA00023004"/>
    </source>
</evidence>
<sequence length="131" mass="13815">MRHGPDRADRIRAVRLALALLLAALPAAAQEGRRAFEDHCASCHAVDRGAPPGPGPNLAGVIGRVVGGAEGFDYSPVLEAARAAGDRWDAARLGRFLEDPEEMYPGLWMGGNGARDAADRAAIVAFLQSTR</sequence>
<evidence type="ECO:0000313" key="9">
    <source>
        <dbReference type="EMBL" id="NGM22986.1"/>
    </source>
</evidence>
<dbReference type="PROSITE" id="PS51007">
    <property type="entry name" value="CYTC"/>
    <property type="match status" value="1"/>
</dbReference>
<dbReference type="EMBL" id="JAAIKB010000012">
    <property type="protein sequence ID" value="NGM22986.1"/>
    <property type="molecule type" value="Genomic_DNA"/>
</dbReference>
<evidence type="ECO:0000256" key="2">
    <source>
        <dbReference type="ARBA" id="ARBA00022617"/>
    </source>
</evidence>
<evidence type="ECO:0000256" key="6">
    <source>
        <dbReference type="PROSITE-ProRule" id="PRU00433"/>
    </source>
</evidence>
<keyword evidence="5 6" id="KW-0408">Iron</keyword>
<feature type="chain" id="PRO_5026849351" evidence="7">
    <location>
        <begin position="30"/>
        <end position="131"/>
    </location>
</feature>
<organism evidence="9 10">
    <name type="scientific">Falsiroseomonas algicola</name>
    <dbReference type="NCBI Taxonomy" id="2716930"/>
    <lineage>
        <taxon>Bacteria</taxon>
        <taxon>Pseudomonadati</taxon>
        <taxon>Pseudomonadota</taxon>
        <taxon>Alphaproteobacteria</taxon>
        <taxon>Acetobacterales</taxon>
        <taxon>Roseomonadaceae</taxon>
        <taxon>Falsiroseomonas</taxon>
    </lineage>
</organism>
<evidence type="ECO:0000256" key="7">
    <source>
        <dbReference type="SAM" id="SignalP"/>
    </source>
</evidence>
<dbReference type="InterPro" id="IPR036909">
    <property type="entry name" value="Cyt_c-like_dom_sf"/>
</dbReference>
<dbReference type="GO" id="GO:0020037">
    <property type="term" value="F:heme binding"/>
    <property type="evidence" value="ECO:0007669"/>
    <property type="project" value="InterPro"/>
</dbReference>
<dbReference type="InterPro" id="IPR002327">
    <property type="entry name" value="Cyt_c_1A/1B"/>
</dbReference>
<keyword evidence="7" id="KW-0732">Signal</keyword>
<dbReference type="Pfam" id="PF00034">
    <property type="entry name" value="Cytochrom_C"/>
    <property type="match status" value="1"/>
</dbReference>
<dbReference type="Proteomes" id="UP000475385">
    <property type="component" value="Unassembled WGS sequence"/>
</dbReference>
<feature type="domain" description="Cytochrome c" evidence="8">
    <location>
        <begin position="27"/>
        <end position="131"/>
    </location>
</feature>
<dbReference type="GO" id="GO:0009055">
    <property type="term" value="F:electron transfer activity"/>
    <property type="evidence" value="ECO:0007669"/>
    <property type="project" value="InterPro"/>
</dbReference>
<keyword evidence="10" id="KW-1185">Reference proteome</keyword>
<dbReference type="PRINTS" id="PR00604">
    <property type="entry name" value="CYTCHRMECIAB"/>
</dbReference>
<dbReference type="GO" id="GO:0046872">
    <property type="term" value="F:metal ion binding"/>
    <property type="evidence" value="ECO:0007669"/>
    <property type="project" value="UniProtKB-KW"/>
</dbReference>
<proteinExistence type="predicted"/>
<dbReference type="Gene3D" id="1.10.760.10">
    <property type="entry name" value="Cytochrome c-like domain"/>
    <property type="match status" value="1"/>
</dbReference>
<dbReference type="InterPro" id="IPR009056">
    <property type="entry name" value="Cyt_c-like_dom"/>
</dbReference>
<evidence type="ECO:0000256" key="4">
    <source>
        <dbReference type="ARBA" id="ARBA00022982"/>
    </source>
</evidence>
<evidence type="ECO:0000256" key="3">
    <source>
        <dbReference type="ARBA" id="ARBA00022723"/>
    </source>
</evidence>
<keyword evidence="1" id="KW-0813">Transport</keyword>
<feature type="signal peptide" evidence="7">
    <location>
        <begin position="1"/>
        <end position="29"/>
    </location>
</feature>
<evidence type="ECO:0000259" key="8">
    <source>
        <dbReference type="PROSITE" id="PS51007"/>
    </source>
</evidence>
<protein>
    <submittedName>
        <fullName evidence="9">C-type cytochrome</fullName>
    </submittedName>
</protein>
<name>A0A6M1LRE9_9PROT</name>
<dbReference type="PANTHER" id="PTHR11961">
    <property type="entry name" value="CYTOCHROME C"/>
    <property type="match status" value="1"/>
</dbReference>
<dbReference type="AlphaFoldDB" id="A0A6M1LRE9"/>
<evidence type="ECO:0000256" key="1">
    <source>
        <dbReference type="ARBA" id="ARBA00022448"/>
    </source>
</evidence>
<keyword evidence="3 6" id="KW-0479">Metal-binding</keyword>
<dbReference type="SUPFAM" id="SSF46626">
    <property type="entry name" value="Cytochrome c"/>
    <property type="match status" value="1"/>
</dbReference>
<keyword evidence="4" id="KW-0249">Electron transport</keyword>
<comment type="caution">
    <text evidence="9">The sequence shown here is derived from an EMBL/GenBank/DDBJ whole genome shotgun (WGS) entry which is preliminary data.</text>
</comment>
<accession>A0A6M1LRE9</accession>
<keyword evidence="2 6" id="KW-0349">Heme</keyword>